<dbReference type="EMBL" id="CP060828">
    <property type="protein sequence ID" value="QNP71985.1"/>
    <property type="molecule type" value="Genomic_DNA"/>
</dbReference>
<organism evidence="3 4">
    <name type="scientific">Streptomyces roseirectus</name>
    <dbReference type="NCBI Taxonomy" id="2768066"/>
    <lineage>
        <taxon>Bacteria</taxon>
        <taxon>Bacillati</taxon>
        <taxon>Actinomycetota</taxon>
        <taxon>Actinomycetes</taxon>
        <taxon>Kitasatosporales</taxon>
        <taxon>Streptomycetaceae</taxon>
        <taxon>Streptomyces</taxon>
    </lineage>
</organism>
<sequence>MGKTRHLPRTVVALTTVVLTAVGALAATAAPALTAPALSAPPRPSPGPHAPTQAALNEIAAQGTPGVIAQVKHPRGRWNGRAGVADLATGRQRAVHERFRVASVTKPFTATVLLKLEARRKLSLDDSVEKWLPGVVRGKDYHPERITVRHLLNHTSGIYDYNMDDGFRAKYYGDEFDKNRHHRWAPGELVAIALAHPANFQPEQGSRPGRPGKWDYSDTNYVLAGMIIEKVTGGTYREAVENLVVKPLKLRGTKVPGTSPKLPRPHATHYSTLFEDGPDAKTRDVTEFSPTVAFSAGEIISTVGDVNTFMSALLAGDLLPAAQQRALLDAVAVDGDKGHGGPEDVYGLGIRHFKLRDGCWAWGHGGMIPGSATRTVATADGRHVLTMNRNGDWGDQRLEDALVETEFCES</sequence>
<keyword evidence="1" id="KW-0732">Signal</keyword>
<proteinExistence type="predicted"/>
<feature type="chain" id="PRO_5028826993" evidence="1">
    <location>
        <begin position="27"/>
        <end position="410"/>
    </location>
</feature>
<reference evidence="3 4" key="1">
    <citation type="submission" date="2020-08" db="EMBL/GenBank/DDBJ databases">
        <title>A novel species.</title>
        <authorList>
            <person name="Gao J."/>
        </authorList>
    </citation>
    <scope>NUCLEOTIDE SEQUENCE [LARGE SCALE GENOMIC DNA]</scope>
    <source>
        <strain evidence="3 4">CRXT-G-22</strain>
    </source>
</reference>
<dbReference type="Proteomes" id="UP000516052">
    <property type="component" value="Chromosome"/>
</dbReference>
<dbReference type="RefSeq" id="WP_187748942.1">
    <property type="nucleotide sequence ID" value="NZ_CP060828.1"/>
</dbReference>
<dbReference type="AlphaFoldDB" id="A0A7H0IGR9"/>
<accession>A0A7H0IGR9</accession>
<dbReference type="SUPFAM" id="SSF56601">
    <property type="entry name" value="beta-lactamase/transpeptidase-like"/>
    <property type="match status" value="1"/>
</dbReference>
<dbReference type="InterPro" id="IPR050491">
    <property type="entry name" value="AmpC-like"/>
</dbReference>
<feature type="signal peptide" evidence="1">
    <location>
        <begin position="1"/>
        <end position="26"/>
    </location>
</feature>
<evidence type="ECO:0000259" key="2">
    <source>
        <dbReference type="Pfam" id="PF00144"/>
    </source>
</evidence>
<evidence type="ECO:0000256" key="1">
    <source>
        <dbReference type="SAM" id="SignalP"/>
    </source>
</evidence>
<protein>
    <submittedName>
        <fullName evidence="3">Beta-lactamase family protein</fullName>
    </submittedName>
</protein>
<dbReference type="InterPro" id="IPR012338">
    <property type="entry name" value="Beta-lactam/transpept-like"/>
</dbReference>
<dbReference type="KEGG" id="sroi:IAG44_22920"/>
<evidence type="ECO:0000313" key="4">
    <source>
        <dbReference type="Proteomes" id="UP000516052"/>
    </source>
</evidence>
<evidence type="ECO:0000313" key="3">
    <source>
        <dbReference type="EMBL" id="QNP71985.1"/>
    </source>
</evidence>
<gene>
    <name evidence="3" type="ORF">IAG44_22920</name>
</gene>
<dbReference type="PANTHER" id="PTHR46825">
    <property type="entry name" value="D-ALANYL-D-ALANINE-CARBOXYPEPTIDASE/ENDOPEPTIDASE AMPH"/>
    <property type="match status" value="1"/>
</dbReference>
<name>A0A7H0IGR9_9ACTN</name>
<dbReference type="PANTHER" id="PTHR46825:SF7">
    <property type="entry name" value="D-ALANYL-D-ALANINE CARBOXYPEPTIDASE"/>
    <property type="match status" value="1"/>
</dbReference>
<dbReference type="InterPro" id="IPR001466">
    <property type="entry name" value="Beta-lactam-related"/>
</dbReference>
<keyword evidence="4" id="KW-1185">Reference proteome</keyword>
<dbReference type="Gene3D" id="3.40.710.10">
    <property type="entry name" value="DD-peptidase/beta-lactamase superfamily"/>
    <property type="match status" value="1"/>
</dbReference>
<dbReference type="Pfam" id="PF00144">
    <property type="entry name" value="Beta-lactamase"/>
    <property type="match status" value="1"/>
</dbReference>
<feature type="domain" description="Beta-lactamase-related" evidence="2">
    <location>
        <begin position="60"/>
        <end position="390"/>
    </location>
</feature>